<organism evidence="1 2">
    <name type="scientific">Steinernema glaseri</name>
    <dbReference type="NCBI Taxonomy" id="37863"/>
    <lineage>
        <taxon>Eukaryota</taxon>
        <taxon>Metazoa</taxon>
        <taxon>Ecdysozoa</taxon>
        <taxon>Nematoda</taxon>
        <taxon>Chromadorea</taxon>
        <taxon>Rhabditida</taxon>
        <taxon>Tylenchina</taxon>
        <taxon>Panagrolaimomorpha</taxon>
        <taxon>Strongyloidoidea</taxon>
        <taxon>Steinernematidae</taxon>
        <taxon>Steinernema</taxon>
    </lineage>
</organism>
<name>A0A1I8A786_9BILA</name>
<evidence type="ECO:0000313" key="2">
    <source>
        <dbReference type="WBParaSite" id="L893_g33386.t1"/>
    </source>
</evidence>
<dbReference type="Proteomes" id="UP000095287">
    <property type="component" value="Unplaced"/>
</dbReference>
<protein>
    <submittedName>
        <fullName evidence="2">Uncharacterized protein</fullName>
    </submittedName>
</protein>
<evidence type="ECO:0000313" key="1">
    <source>
        <dbReference type="Proteomes" id="UP000095287"/>
    </source>
</evidence>
<keyword evidence="1" id="KW-1185">Reference proteome</keyword>
<dbReference type="WBParaSite" id="L893_g33386.t1">
    <property type="protein sequence ID" value="L893_g33386.t1"/>
    <property type="gene ID" value="L893_g33386"/>
</dbReference>
<accession>A0A1I8A786</accession>
<proteinExistence type="predicted"/>
<dbReference type="AlphaFoldDB" id="A0A1I8A786"/>
<reference evidence="2" key="1">
    <citation type="submission" date="2016-11" db="UniProtKB">
        <authorList>
            <consortium name="WormBaseParasite"/>
        </authorList>
    </citation>
    <scope>IDENTIFICATION</scope>
</reference>
<sequence length="97" mass="11216">MRRQYHPCIITVSANRSSWPEIKYTKPFGVCTATVSYGRPHGSQPSYRQNYALKSRKRVPLMSPLKRQQAPNHGDVVYARRTHNDCHVQLPTIRPNL</sequence>